<comment type="caution">
    <text evidence="1">The sequence shown here is derived from an EMBL/GenBank/DDBJ whole genome shotgun (WGS) entry which is preliminary data.</text>
</comment>
<name>A0ACB9AZ16_ARCLA</name>
<reference evidence="2" key="1">
    <citation type="journal article" date="2022" name="Mol. Ecol. Resour.">
        <title>The genomes of chicory, endive, great burdock and yacon provide insights into Asteraceae palaeo-polyploidization history and plant inulin production.</title>
        <authorList>
            <person name="Fan W."/>
            <person name="Wang S."/>
            <person name="Wang H."/>
            <person name="Wang A."/>
            <person name="Jiang F."/>
            <person name="Liu H."/>
            <person name="Zhao H."/>
            <person name="Xu D."/>
            <person name="Zhang Y."/>
        </authorList>
    </citation>
    <scope>NUCLEOTIDE SEQUENCE [LARGE SCALE GENOMIC DNA]</scope>
    <source>
        <strain evidence="2">cv. Niubang</strain>
    </source>
</reference>
<evidence type="ECO:0000313" key="2">
    <source>
        <dbReference type="Proteomes" id="UP001055879"/>
    </source>
</evidence>
<reference evidence="1 2" key="2">
    <citation type="journal article" date="2022" name="Mol. Ecol. Resour.">
        <title>The genomes of chicory, endive, great burdock and yacon provide insights into Asteraceae paleo-polyploidization history and plant inulin production.</title>
        <authorList>
            <person name="Fan W."/>
            <person name="Wang S."/>
            <person name="Wang H."/>
            <person name="Wang A."/>
            <person name="Jiang F."/>
            <person name="Liu H."/>
            <person name="Zhao H."/>
            <person name="Xu D."/>
            <person name="Zhang Y."/>
        </authorList>
    </citation>
    <scope>NUCLEOTIDE SEQUENCE [LARGE SCALE GENOMIC DNA]</scope>
    <source>
        <strain evidence="2">cv. Niubang</strain>
    </source>
</reference>
<gene>
    <name evidence="1" type="ORF">L6452_22059</name>
</gene>
<proteinExistence type="predicted"/>
<accession>A0ACB9AZ16</accession>
<dbReference type="Proteomes" id="UP001055879">
    <property type="component" value="Linkage Group LG07"/>
</dbReference>
<protein>
    <submittedName>
        <fullName evidence="1">Uncharacterized protein</fullName>
    </submittedName>
</protein>
<sequence>MVLFRLAFCDFKTRLCESILDSSYRFPDIHPIHIPGVSGQSFPDLVLVFSGQTILLTVLYFQVDTDVALHDVQVRSDSSGTATESDDETTIEEVRGDGEDNSIEEAIVDPDTSANVGILLEHS</sequence>
<dbReference type="EMBL" id="CM042053">
    <property type="protein sequence ID" value="KAI3715092.1"/>
    <property type="molecule type" value="Genomic_DNA"/>
</dbReference>
<keyword evidence="2" id="KW-1185">Reference proteome</keyword>
<organism evidence="1 2">
    <name type="scientific">Arctium lappa</name>
    <name type="common">Greater burdock</name>
    <name type="synonym">Lappa major</name>
    <dbReference type="NCBI Taxonomy" id="4217"/>
    <lineage>
        <taxon>Eukaryota</taxon>
        <taxon>Viridiplantae</taxon>
        <taxon>Streptophyta</taxon>
        <taxon>Embryophyta</taxon>
        <taxon>Tracheophyta</taxon>
        <taxon>Spermatophyta</taxon>
        <taxon>Magnoliopsida</taxon>
        <taxon>eudicotyledons</taxon>
        <taxon>Gunneridae</taxon>
        <taxon>Pentapetalae</taxon>
        <taxon>asterids</taxon>
        <taxon>campanulids</taxon>
        <taxon>Asterales</taxon>
        <taxon>Asteraceae</taxon>
        <taxon>Carduoideae</taxon>
        <taxon>Cardueae</taxon>
        <taxon>Arctiinae</taxon>
        <taxon>Arctium</taxon>
    </lineage>
</organism>
<evidence type="ECO:0000313" key="1">
    <source>
        <dbReference type="EMBL" id="KAI3715092.1"/>
    </source>
</evidence>